<organism evidence="2 3">
    <name type="scientific">Patulibacter medicamentivorans</name>
    <dbReference type="NCBI Taxonomy" id="1097667"/>
    <lineage>
        <taxon>Bacteria</taxon>
        <taxon>Bacillati</taxon>
        <taxon>Actinomycetota</taxon>
        <taxon>Thermoleophilia</taxon>
        <taxon>Solirubrobacterales</taxon>
        <taxon>Patulibacteraceae</taxon>
        <taxon>Patulibacter</taxon>
    </lineage>
</organism>
<evidence type="ECO:0000256" key="1">
    <source>
        <dbReference type="SAM" id="Phobius"/>
    </source>
</evidence>
<feature type="transmembrane region" description="Helical" evidence="1">
    <location>
        <begin position="26"/>
        <end position="44"/>
    </location>
</feature>
<evidence type="ECO:0000313" key="3">
    <source>
        <dbReference type="Proteomes" id="UP000005143"/>
    </source>
</evidence>
<keyword evidence="1" id="KW-0812">Transmembrane</keyword>
<dbReference type="RefSeq" id="WP_007571467.1">
    <property type="nucleotide sequence ID" value="NZ_AGUD01000043.1"/>
</dbReference>
<comment type="caution">
    <text evidence="2">The sequence shown here is derived from an EMBL/GenBank/DDBJ whole genome shotgun (WGS) entry which is preliminary data.</text>
</comment>
<keyword evidence="1" id="KW-1133">Transmembrane helix</keyword>
<protein>
    <recommendedName>
        <fullName evidence="4">DUF3352 domain-containing protein</fullName>
    </recommendedName>
</protein>
<keyword evidence="3" id="KW-1185">Reference proteome</keyword>
<evidence type="ECO:0000313" key="2">
    <source>
        <dbReference type="EMBL" id="EHN12152.1"/>
    </source>
</evidence>
<reference evidence="2 3" key="1">
    <citation type="journal article" date="2013" name="Biodegradation">
        <title>Quantitative proteomic analysis of ibuprofen-degrading Patulibacter sp. strain I11.</title>
        <authorList>
            <person name="Almeida B."/>
            <person name="Kjeldal H."/>
            <person name="Lolas I."/>
            <person name="Knudsen A.D."/>
            <person name="Carvalho G."/>
            <person name="Nielsen K.L."/>
            <person name="Barreto Crespo M.T."/>
            <person name="Stensballe A."/>
            <person name="Nielsen J.L."/>
        </authorList>
    </citation>
    <scope>NUCLEOTIDE SEQUENCE [LARGE SCALE GENOMIC DNA]</scope>
    <source>
        <strain evidence="2 3">I11</strain>
    </source>
</reference>
<dbReference type="AlphaFoldDB" id="H0E2D2"/>
<proteinExistence type="predicted"/>
<name>H0E2D2_9ACTN</name>
<dbReference type="EMBL" id="AGUD01000043">
    <property type="protein sequence ID" value="EHN12152.1"/>
    <property type="molecule type" value="Genomic_DNA"/>
</dbReference>
<dbReference type="Proteomes" id="UP000005143">
    <property type="component" value="Unassembled WGS sequence"/>
</dbReference>
<dbReference type="OrthoDB" id="5241995at2"/>
<gene>
    <name evidence="2" type="ORF">PAI11_09450</name>
</gene>
<evidence type="ECO:0008006" key="4">
    <source>
        <dbReference type="Google" id="ProtNLM"/>
    </source>
</evidence>
<dbReference type="PATRIC" id="fig|1097667.3.peg.942"/>
<sequence length="519" mass="54478">MQRREDPWDQVRAAEAGRTGRRRGPLPLLLLALAAVVAIVLVRGCGGEPAATPTPSLNLVPDDALVTIHVSTDRERSPVATLERRLRGFPGWAALRARLLRGLSPPGCERPVRRIAGREAALAIVPTGGQRAASLILVDTGREHRRAEPVRCGANEARYLGRFLVITTPTVMDRVRLLNERRKVGRTTGSLAALPLHRQLVGGLPADRVADLWLSATGVRRVLAPRAGVLGALAVLLDRPSLQAVAVSLGPRSDGARIVVRSRGAAAGRASSPPPATSAAPATAVGTVLTADPLGALQRLLAVTGDQPTKTLLQRLGTVAGQVDSATGGRLRHDLVDAIRGPSELVLLPSAGSRGSAMALAVPVTDGARAGAILRLLQQRAVSQLGPAGRAGRFVRGSIAGRVSWTGRIGAGMRLGYLIDGDRVIAYTSRAAAAALLSSGPRASATEGWRRTVGQPRKAGMSIGFLDFSQLLRIAERTGLATLPEYRSARSDLARVRAVGMVSRAQGGETTAEIDLWIP</sequence>
<keyword evidence="1" id="KW-0472">Membrane</keyword>
<accession>H0E2D2</accession>